<gene>
    <name evidence="2" type="ORF">DFH94DRAFT_289995</name>
</gene>
<organism evidence="2 3">
    <name type="scientific">Russula ochroleuca</name>
    <dbReference type="NCBI Taxonomy" id="152965"/>
    <lineage>
        <taxon>Eukaryota</taxon>
        <taxon>Fungi</taxon>
        <taxon>Dikarya</taxon>
        <taxon>Basidiomycota</taxon>
        <taxon>Agaricomycotina</taxon>
        <taxon>Agaricomycetes</taxon>
        <taxon>Russulales</taxon>
        <taxon>Russulaceae</taxon>
        <taxon>Russula</taxon>
    </lineage>
</organism>
<evidence type="ECO:0000313" key="2">
    <source>
        <dbReference type="EMBL" id="KAF8467982.1"/>
    </source>
</evidence>
<comment type="caution">
    <text evidence="2">The sequence shown here is derived from an EMBL/GenBank/DDBJ whole genome shotgun (WGS) entry which is preliminary data.</text>
</comment>
<keyword evidence="3" id="KW-1185">Reference proteome</keyword>
<name>A0A9P5JXT2_9AGAM</name>
<reference evidence="2" key="2">
    <citation type="journal article" date="2020" name="Nat. Commun.">
        <title>Large-scale genome sequencing of mycorrhizal fungi provides insights into the early evolution of symbiotic traits.</title>
        <authorList>
            <person name="Miyauchi S."/>
            <person name="Kiss E."/>
            <person name="Kuo A."/>
            <person name="Drula E."/>
            <person name="Kohler A."/>
            <person name="Sanchez-Garcia M."/>
            <person name="Morin E."/>
            <person name="Andreopoulos B."/>
            <person name="Barry K.W."/>
            <person name="Bonito G."/>
            <person name="Buee M."/>
            <person name="Carver A."/>
            <person name="Chen C."/>
            <person name="Cichocki N."/>
            <person name="Clum A."/>
            <person name="Culley D."/>
            <person name="Crous P.W."/>
            <person name="Fauchery L."/>
            <person name="Girlanda M."/>
            <person name="Hayes R.D."/>
            <person name="Keri Z."/>
            <person name="LaButti K."/>
            <person name="Lipzen A."/>
            <person name="Lombard V."/>
            <person name="Magnuson J."/>
            <person name="Maillard F."/>
            <person name="Murat C."/>
            <person name="Nolan M."/>
            <person name="Ohm R.A."/>
            <person name="Pangilinan J."/>
            <person name="Pereira M.F."/>
            <person name="Perotto S."/>
            <person name="Peter M."/>
            <person name="Pfister S."/>
            <person name="Riley R."/>
            <person name="Sitrit Y."/>
            <person name="Stielow J.B."/>
            <person name="Szollosi G."/>
            <person name="Zifcakova L."/>
            <person name="Stursova M."/>
            <person name="Spatafora J.W."/>
            <person name="Tedersoo L."/>
            <person name="Vaario L.M."/>
            <person name="Yamada A."/>
            <person name="Yan M."/>
            <person name="Wang P."/>
            <person name="Xu J."/>
            <person name="Bruns T."/>
            <person name="Baldrian P."/>
            <person name="Vilgalys R."/>
            <person name="Dunand C."/>
            <person name="Henrissat B."/>
            <person name="Grigoriev I.V."/>
            <person name="Hibbett D."/>
            <person name="Nagy L.G."/>
            <person name="Martin F.M."/>
        </authorList>
    </citation>
    <scope>NUCLEOTIDE SEQUENCE</scope>
    <source>
        <strain evidence="2">Prilba</strain>
    </source>
</reference>
<evidence type="ECO:0000313" key="3">
    <source>
        <dbReference type="Proteomes" id="UP000759537"/>
    </source>
</evidence>
<feature type="compositionally biased region" description="Polar residues" evidence="1">
    <location>
        <begin position="43"/>
        <end position="52"/>
    </location>
</feature>
<accession>A0A9P5JXT2</accession>
<evidence type="ECO:0000256" key="1">
    <source>
        <dbReference type="SAM" id="MobiDB-lite"/>
    </source>
</evidence>
<proteinExistence type="predicted"/>
<sequence>MSCLAPFSSFVQSTKRIVQGAIRCESQRQSYVSSLVQIEPFPQGTTRGQPTIAQGAIPGESQRQSPHNVSIDILDDDSLLNIFYLYRPAIFDGDEDDNVYIVGGKGWDRERWWYKPAQVCRRWRNLILRSASHLGLCLVCTYATPVADMLAHSPPLPLVIDYFHKHWDITAEDEEGITLALELRDRVRRVRLLMPVPKLQKLIMTINEEYPVLEYLIMEPPIEDTSSALILPETLQAPHLRHFSLINFVLPIGSRLLTTAVGLVTLALYMGPPSTYFQPNALLHWISSMPQLEMLTIFLLPVPNRDVERQLMHMPITADVTLPNLRHFVFQGVSAYMEAVIRRITTPCLEELAIQFFNQLTFSIPHLLQFVNTTENFRFDSARFRFFREKVYAWVYHREVSSVTQIFNSRSQISSTVEHLNLEHSAHSQSFEEHNEVDRTEWRNFLRSFSNVKTLRVEDGLVEELSRSLRLDDGELPLELLPELQELTYSGSGDTGDAFKSFIDARQNAGRPVTLIRSS</sequence>
<dbReference type="Proteomes" id="UP000759537">
    <property type="component" value="Unassembled WGS sequence"/>
</dbReference>
<reference evidence="2" key="1">
    <citation type="submission" date="2019-10" db="EMBL/GenBank/DDBJ databases">
        <authorList>
            <consortium name="DOE Joint Genome Institute"/>
            <person name="Kuo A."/>
            <person name="Miyauchi S."/>
            <person name="Kiss E."/>
            <person name="Drula E."/>
            <person name="Kohler A."/>
            <person name="Sanchez-Garcia M."/>
            <person name="Andreopoulos B."/>
            <person name="Barry K.W."/>
            <person name="Bonito G."/>
            <person name="Buee M."/>
            <person name="Carver A."/>
            <person name="Chen C."/>
            <person name="Cichocki N."/>
            <person name="Clum A."/>
            <person name="Culley D."/>
            <person name="Crous P.W."/>
            <person name="Fauchery L."/>
            <person name="Girlanda M."/>
            <person name="Hayes R."/>
            <person name="Keri Z."/>
            <person name="LaButti K."/>
            <person name="Lipzen A."/>
            <person name="Lombard V."/>
            <person name="Magnuson J."/>
            <person name="Maillard F."/>
            <person name="Morin E."/>
            <person name="Murat C."/>
            <person name="Nolan M."/>
            <person name="Ohm R."/>
            <person name="Pangilinan J."/>
            <person name="Pereira M."/>
            <person name="Perotto S."/>
            <person name="Peter M."/>
            <person name="Riley R."/>
            <person name="Sitrit Y."/>
            <person name="Stielow B."/>
            <person name="Szollosi G."/>
            <person name="Zifcakova L."/>
            <person name="Stursova M."/>
            <person name="Spatafora J.W."/>
            <person name="Tedersoo L."/>
            <person name="Vaario L.-M."/>
            <person name="Yamada A."/>
            <person name="Yan M."/>
            <person name="Wang P."/>
            <person name="Xu J."/>
            <person name="Bruns T."/>
            <person name="Baldrian P."/>
            <person name="Vilgalys R."/>
            <person name="Henrissat B."/>
            <person name="Grigoriev I.V."/>
            <person name="Hibbett D."/>
            <person name="Nagy L.G."/>
            <person name="Martin F.M."/>
        </authorList>
    </citation>
    <scope>NUCLEOTIDE SEQUENCE</scope>
    <source>
        <strain evidence="2">Prilba</strain>
    </source>
</reference>
<feature type="region of interest" description="Disordered" evidence="1">
    <location>
        <begin position="41"/>
        <end position="66"/>
    </location>
</feature>
<dbReference type="AlphaFoldDB" id="A0A9P5JXT2"/>
<protein>
    <submittedName>
        <fullName evidence="2">Uncharacterized protein</fullName>
    </submittedName>
</protein>
<dbReference type="EMBL" id="WHVB01000034">
    <property type="protein sequence ID" value="KAF8467982.1"/>
    <property type="molecule type" value="Genomic_DNA"/>
</dbReference>